<gene>
    <name evidence="1" type="ORF">GRF63_14945</name>
</gene>
<reference evidence="1 2" key="2">
    <citation type="submission" date="2020-02" db="EMBL/GenBank/DDBJ databases">
        <title>Erythrobacter dongmakensis sp. nov., isolated from a tidal mudflat.</title>
        <authorList>
            <person name="Kim I.S."/>
        </authorList>
    </citation>
    <scope>NUCLEOTIDE SEQUENCE [LARGE SCALE GENOMIC DNA]</scope>
    <source>
        <strain evidence="1 2">GH3-10</strain>
    </source>
</reference>
<dbReference type="Proteomes" id="UP000461409">
    <property type="component" value="Unassembled WGS sequence"/>
</dbReference>
<protein>
    <submittedName>
        <fullName evidence="1">Uncharacterized protein</fullName>
    </submittedName>
</protein>
<accession>A0A844XH89</accession>
<sequence length="209" mass="23595">MNKLIGFLVFSISTYAFGTATDSDCDCTPPGLPQEDGVKFVQNLTSELSQIDVRVMSAELCLILTKESSLDKYSAAENLEETLLRFSSISRISPNYKLQLANFWNKHSESIICEANSGLFPRQHLFKRAIQMNVQDKVLVDYFLSDENKFPINMNVIEVLNDGEKSTILDYIDKVIAEPDANQIYNIGQVIGIKNIIEKLYNGKRAKEL</sequence>
<reference evidence="1 2" key="1">
    <citation type="submission" date="2019-12" db="EMBL/GenBank/DDBJ databases">
        <authorList>
            <person name="Lee S.D."/>
        </authorList>
    </citation>
    <scope>NUCLEOTIDE SEQUENCE [LARGE SCALE GENOMIC DNA]</scope>
    <source>
        <strain evidence="1 2">GH3-10</strain>
    </source>
</reference>
<organism evidence="1 2">
    <name type="scientific">Aurantiacibacter rhizosphaerae</name>
    <dbReference type="NCBI Taxonomy" id="2691582"/>
    <lineage>
        <taxon>Bacteria</taxon>
        <taxon>Pseudomonadati</taxon>
        <taxon>Pseudomonadota</taxon>
        <taxon>Alphaproteobacteria</taxon>
        <taxon>Sphingomonadales</taxon>
        <taxon>Erythrobacteraceae</taxon>
        <taxon>Aurantiacibacter</taxon>
    </lineage>
</organism>
<evidence type="ECO:0000313" key="1">
    <source>
        <dbReference type="EMBL" id="MWV29200.1"/>
    </source>
</evidence>
<keyword evidence="2" id="KW-1185">Reference proteome</keyword>
<dbReference type="AlphaFoldDB" id="A0A844XH89"/>
<dbReference type="EMBL" id="WUBR01000003">
    <property type="protein sequence ID" value="MWV29200.1"/>
    <property type="molecule type" value="Genomic_DNA"/>
</dbReference>
<dbReference type="RefSeq" id="WP_160486807.1">
    <property type="nucleotide sequence ID" value="NZ_WUBR01000003.1"/>
</dbReference>
<evidence type="ECO:0000313" key="2">
    <source>
        <dbReference type="Proteomes" id="UP000461409"/>
    </source>
</evidence>
<comment type="caution">
    <text evidence="1">The sequence shown here is derived from an EMBL/GenBank/DDBJ whole genome shotgun (WGS) entry which is preliminary data.</text>
</comment>
<proteinExistence type="predicted"/>
<name>A0A844XH89_9SPHN</name>